<dbReference type="Gene3D" id="3.40.50.1820">
    <property type="entry name" value="alpha/beta hydrolase"/>
    <property type="match status" value="1"/>
</dbReference>
<dbReference type="InterPro" id="IPR013094">
    <property type="entry name" value="AB_hydrolase_3"/>
</dbReference>
<dbReference type="OrthoDB" id="408631at2759"/>
<organism evidence="4 5">
    <name type="scientific">Striga asiatica</name>
    <name type="common">Asiatic witchweed</name>
    <name type="synonym">Buchnera asiatica</name>
    <dbReference type="NCBI Taxonomy" id="4170"/>
    <lineage>
        <taxon>Eukaryota</taxon>
        <taxon>Viridiplantae</taxon>
        <taxon>Streptophyta</taxon>
        <taxon>Embryophyta</taxon>
        <taxon>Tracheophyta</taxon>
        <taxon>Spermatophyta</taxon>
        <taxon>Magnoliopsida</taxon>
        <taxon>eudicotyledons</taxon>
        <taxon>Gunneridae</taxon>
        <taxon>Pentapetalae</taxon>
        <taxon>asterids</taxon>
        <taxon>lamiids</taxon>
        <taxon>Lamiales</taxon>
        <taxon>Orobanchaceae</taxon>
        <taxon>Buchnereae</taxon>
        <taxon>Striga</taxon>
    </lineage>
</organism>
<name>A0A5A7RHK0_STRAF</name>
<comment type="caution">
    <text evidence="4">The sequence shown here is derived from an EMBL/GenBank/DDBJ whole genome shotgun (WGS) entry which is preliminary data.</text>
</comment>
<evidence type="ECO:0000313" key="5">
    <source>
        <dbReference type="Proteomes" id="UP000325081"/>
    </source>
</evidence>
<evidence type="ECO:0000256" key="1">
    <source>
        <dbReference type="ARBA" id="ARBA00010515"/>
    </source>
</evidence>
<dbReference type="PANTHER" id="PTHR23024">
    <property type="entry name" value="ARYLACETAMIDE DEACETYLASE"/>
    <property type="match status" value="1"/>
</dbReference>
<proteinExistence type="inferred from homology"/>
<accession>A0A5A7RHK0</accession>
<dbReference type="InterPro" id="IPR050466">
    <property type="entry name" value="Carboxylest/Gibb_receptor"/>
</dbReference>
<evidence type="ECO:0000313" key="4">
    <source>
        <dbReference type="EMBL" id="GER56654.1"/>
    </source>
</evidence>
<reference evidence="5" key="1">
    <citation type="journal article" date="2019" name="Curr. Biol.">
        <title>Genome Sequence of Striga asiatica Provides Insight into the Evolution of Plant Parasitism.</title>
        <authorList>
            <person name="Yoshida S."/>
            <person name="Kim S."/>
            <person name="Wafula E.K."/>
            <person name="Tanskanen J."/>
            <person name="Kim Y.M."/>
            <person name="Honaas L."/>
            <person name="Yang Z."/>
            <person name="Spallek T."/>
            <person name="Conn C.E."/>
            <person name="Ichihashi Y."/>
            <person name="Cheong K."/>
            <person name="Cui S."/>
            <person name="Der J.P."/>
            <person name="Gundlach H."/>
            <person name="Jiao Y."/>
            <person name="Hori C."/>
            <person name="Ishida J.K."/>
            <person name="Kasahara H."/>
            <person name="Kiba T."/>
            <person name="Kim M.S."/>
            <person name="Koo N."/>
            <person name="Laohavisit A."/>
            <person name="Lee Y.H."/>
            <person name="Lumba S."/>
            <person name="McCourt P."/>
            <person name="Mortimer J.C."/>
            <person name="Mutuku J.M."/>
            <person name="Nomura T."/>
            <person name="Sasaki-Sekimoto Y."/>
            <person name="Seto Y."/>
            <person name="Wang Y."/>
            <person name="Wakatake T."/>
            <person name="Sakakibara H."/>
            <person name="Demura T."/>
            <person name="Yamaguchi S."/>
            <person name="Yoneyama K."/>
            <person name="Manabe R.I."/>
            <person name="Nelson D.C."/>
            <person name="Schulman A.H."/>
            <person name="Timko M.P."/>
            <person name="dePamphilis C.W."/>
            <person name="Choi D."/>
            <person name="Shirasu K."/>
        </authorList>
    </citation>
    <scope>NUCLEOTIDE SEQUENCE [LARGE SCALE GENOMIC DNA]</scope>
    <source>
        <strain evidence="5">cv. UVA1</strain>
    </source>
</reference>
<dbReference type="PANTHER" id="PTHR23024:SF467">
    <property type="entry name" value="CARBOXYLESTERASE 12-RELATED"/>
    <property type="match status" value="1"/>
</dbReference>
<dbReference type="SUPFAM" id="SSF53474">
    <property type="entry name" value="alpha/beta-Hydrolases"/>
    <property type="match status" value="1"/>
</dbReference>
<keyword evidence="5" id="KW-1185">Reference proteome</keyword>
<keyword evidence="4" id="KW-0378">Hydrolase</keyword>
<gene>
    <name evidence="4" type="ORF">STAS_34404</name>
</gene>
<dbReference type="Pfam" id="PF07859">
    <property type="entry name" value="Abhydrolase_3"/>
    <property type="match status" value="1"/>
</dbReference>
<feature type="signal peptide" evidence="2">
    <location>
        <begin position="1"/>
        <end position="25"/>
    </location>
</feature>
<evidence type="ECO:0000256" key="2">
    <source>
        <dbReference type="SAM" id="SignalP"/>
    </source>
</evidence>
<dbReference type="Proteomes" id="UP000325081">
    <property type="component" value="Unassembled WGS sequence"/>
</dbReference>
<evidence type="ECO:0000259" key="3">
    <source>
        <dbReference type="Pfam" id="PF07859"/>
    </source>
</evidence>
<protein>
    <submittedName>
        <fullName evidence="4">Alpha/beta-Hydrolases superfamily protein</fullName>
    </submittedName>
</protein>
<keyword evidence="2" id="KW-0732">Signal</keyword>
<dbReference type="InterPro" id="IPR029058">
    <property type="entry name" value="AB_hydrolase_fold"/>
</dbReference>
<dbReference type="GO" id="GO:0016787">
    <property type="term" value="F:hydrolase activity"/>
    <property type="evidence" value="ECO:0007669"/>
    <property type="project" value="UniProtKB-KW"/>
</dbReference>
<dbReference type="EMBL" id="BKCP01012737">
    <property type="protein sequence ID" value="GER56654.1"/>
    <property type="molecule type" value="Genomic_DNA"/>
</dbReference>
<sequence>MPLTKTFFLICSFLIFPLLSTPTTSTNSSPIAYQVLPFIRVFKNGTVERLIGTETVPASYDPTTRVLSKDISIPISRALNITARMYRPANATANSRKLPLLFYIHGGAFFVESAFSPTYHNHLNSLVSKANVVGVSVNYRLAPEHPLPAAYQDSWHALKWVFSLGRDS</sequence>
<feature type="domain" description="Alpha/beta hydrolase fold-3" evidence="3">
    <location>
        <begin position="101"/>
        <end position="163"/>
    </location>
</feature>
<comment type="similarity">
    <text evidence="1">Belongs to the 'GDXG' lipolytic enzyme family.</text>
</comment>
<dbReference type="AlphaFoldDB" id="A0A5A7RHK0"/>
<feature type="chain" id="PRO_5022941765" evidence="2">
    <location>
        <begin position="26"/>
        <end position="168"/>
    </location>
</feature>